<feature type="region of interest" description="Disordered" evidence="4">
    <location>
        <begin position="1"/>
        <end position="29"/>
    </location>
</feature>
<organism evidence="7 8">
    <name type="scientific">Aerosakkonema funiforme FACHB-1375</name>
    <dbReference type="NCBI Taxonomy" id="2949571"/>
    <lineage>
        <taxon>Bacteria</taxon>
        <taxon>Bacillati</taxon>
        <taxon>Cyanobacteriota</taxon>
        <taxon>Cyanophyceae</taxon>
        <taxon>Oscillatoriophycideae</taxon>
        <taxon>Aerosakkonematales</taxon>
        <taxon>Aerosakkonemataceae</taxon>
        <taxon>Aerosakkonema</taxon>
    </lineage>
</organism>
<evidence type="ECO:0000313" key="7">
    <source>
        <dbReference type="EMBL" id="MBD2179961.1"/>
    </source>
</evidence>
<protein>
    <submittedName>
        <fullName evidence="7">Transposase</fullName>
    </submittedName>
</protein>
<feature type="domain" description="Transposase putative helix-turn-helix" evidence="6">
    <location>
        <begin position="169"/>
        <end position="205"/>
    </location>
</feature>
<evidence type="ECO:0000256" key="3">
    <source>
        <dbReference type="ARBA" id="ARBA00023125"/>
    </source>
</evidence>
<proteinExistence type="predicted"/>
<evidence type="ECO:0000256" key="1">
    <source>
        <dbReference type="ARBA" id="ARBA00022723"/>
    </source>
</evidence>
<keyword evidence="2" id="KW-0862">Zinc</keyword>
<dbReference type="GO" id="GO:0046872">
    <property type="term" value="F:metal ion binding"/>
    <property type="evidence" value="ECO:0007669"/>
    <property type="project" value="UniProtKB-KW"/>
</dbReference>
<feature type="region of interest" description="Disordered" evidence="4">
    <location>
        <begin position="56"/>
        <end position="85"/>
    </location>
</feature>
<feature type="domain" description="Cas12f1-like TNB" evidence="5">
    <location>
        <begin position="448"/>
        <end position="513"/>
    </location>
</feature>
<keyword evidence="1" id="KW-0479">Metal-binding</keyword>
<dbReference type="AlphaFoldDB" id="A0A926ZGM1"/>
<keyword evidence="8" id="KW-1185">Reference proteome</keyword>
<name>A0A926ZGM1_9CYAN</name>
<dbReference type="EMBL" id="JACJPW010000004">
    <property type="protein sequence ID" value="MBD2179961.1"/>
    <property type="molecule type" value="Genomic_DNA"/>
</dbReference>
<keyword evidence="3" id="KW-0238">DNA-binding</keyword>
<dbReference type="Pfam" id="PF07282">
    <property type="entry name" value="Cas12f1-like_TNB"/>
    <property type="match status" value="1"/>
</dbReference>
<dbReference type="Pfam" id="PF12323">
    <property type="entry name" value="HTH_OrfB_IS605"/>
    <property type="match status" value="1"/>
</dbReference>
<evidence type="ECO:0000259" key="6">
    <source>
        <dbReference type="Pfam" id="PF12323"/>
    </source>
</evidence>
<dbReference type="InterPro" id="IPR051491">
    <property type="entry name" value="Recombinase/Transposase-rel"/>
</dbReference>
<comment type="caution">
    <text evidence="7">The sequence shown here is derived from an EMBL/GenBank/DDBJ whole genome shotgun (WGS) entry which is preliminary data.</text>
</comment>
<evidence type="ECO:0000313" key="8">
    <source>
        <dbReference type="Proteomes" id="UP000641646"/>
    </source>
</evidence>
<dbReference type="NCBIfam" id="NF040570">
    <property type="entry name" value="guided_TnpB"/>
    <property type="match status" value="1"/>
</dbReference>
<reference evidence="7" key="2">
    <citation type="submission" date="2020-08" db="EMBL/GenBank/DDBJ databases">
        <authorList>
            <person name="Chen M."/>
            <person name="Teng W."/>
            <person name="Zhao L."/>
            <person name="Hu C."/>
            <person name="Zhou Y."/>
            <person name="Han B."/>
            <person name="Song L."/>
            <person name="Shu W."/>
        </authorList>
    </citation>
    <scope>NUCLEOTIDE SEQUENCE</scope>
    <source>
        <strain evidence="7">FACHB-1375</strain>
    </source>
</reference>
<feature type="compositionally biased region" description="Polar residues" evidence="4">
    <location>
        <begin position="56"/>
        <end position="69"/>
    </location>
</feature>
<dbReference type="PANTHER" id="PTHR36172:SF1">
    <property type="entry name" value="RESOLVASE-RELATED"/>
    <property type="match status" value="1"/>
</dbReference>
<dbReference type="GO" id="GO:0003677">
    <property type="term" value="F:DNA binding"/>
    <property type="evidence" value="ECO:0007669"/>
    <property type="project" value="UniProtKB-KW"/>
</dbReference>
<evidence type="ECO:0000256" key="4">
    <source>
        <dbReference type="SAM" id="MobiDB-lite"/>
    </source>
</evidence>
<dbReference type="PANTHER" id="PTHR36172">
    <property type="match status" value="1"/>
</dbReference>
<sequence>MNEPCVDGKKMARLKPSEPHQDKDATTSSLIPLKLATTITTELSSFTPELVVAPNKQTLTDKSQHSATSTRKRKSSRKSEGDLTSSEKNYFPYWNEFCREMSEWLSLPIKTDWQDLDLTCLDGCANKTGVNSWFSMKQVSVQNEKSLRTSSPSFTASVPASTDSENTKLRSKKIRIYPSPDLNKVWRKWLAACRYCYNQAIALQRSGKRLSKLKLRNEVMQSDLPQWVKETPCHIRQNAIFDAYLAFKASSDAKFRNCRDVCQAIKFNECNFSNGTWYSKLTKGLTFVAAEPIPQSCDQGTQLVFLKGKWFAIFPLAVQPKSIDSLGLIALDPGVRTFLTGFDGCKFVEFGSCDIGRITRLCQHLDDLMSRIAKEQSRNRRRRMKQAAHRMRTSIRNLIDEAHKQIAHFLTHHYRMIFLPTFETSDMVAKAKRKIRSKTARAMLTWAHYRFKLTLKHQAELTLSIVVDVTEEYTSKTCTRCGQVHPKLGGSQLFHCPECGLTLPRDWNGAFGILLKALRDTAAITFDRDSAIVALSGNARNDVA</sequence>
<dbReference type="InterPro" id="IPR010095">
    <property type="entry name" value="Cas12f1-like_TNB"/>
</dbReference>
<evidence type="ECO:0000259" key="5">
    <source>
        <dbReference type="Pfam" id="PF07282"/>
    </source>
</evidence>
<dbReference type="Proteomes" id="UP000641646">
    <property type="component" value="Unassembled WGS sequence"/>
</dbReference>
<evidence type="ECO:0000256" key="2">
    <source>
        <dbReference type="ARBA" id="ARBA00022833"/>
    </source>
</evidence>
<reference evidence="7" key="1">
    <citation type="journal article" date="2015" name="ISME J.">
        <title>Draft Genome Sequence of Streptomyces incarnatus NRRL8089, which Produces the Nucleoside Antibiotic Sinefungin.</title>
        <authorList>
            <person name="Oshima K."/>
            <person name="Hattori M."/>
            <person name="Shimizu H."/>
            <person name="Fukuda K."/>
            <person name="Nemoto M."/>
            <person name="Inagaki K."/>
            <person name="Tamura T."/>
        </authorList>
    </citation>
    <scope>NUCLEOTIDE SEQUENCE</scope>
    <source>
        <strain evidence="7">FACHB-1375</strain>
    </source>
</reference>
<dbReference type="InterPro" id="IPR021027">
    <property type="entry name" value="Transposase_put_HTH"/>
</dbReference>
<accession>A0A926ZGM1</accession>
<feature type="compositionally biased region" description="Basic and acidic residues" evidence="4">
    <location>
        <begin position="1"/>
        <end position="25"/>
    </location>
</feature>
<gene>
    <name evidence="7" type="ORF">H6G03_02335</name>
</gene>